<dbReference type="EMBL" id="JAMTCK010000002">
    <property type="protein sequence ID" value="MCP2163925.1"/>
    <property type="molecule type" value="Genomic_DNA"/>
</dbReference>
<keyword evidence="8" id="KW-1185">Reference proteome</keyword>
<protein>
    <submittedName>
        <fullName evidence="7">Acetolactate synthase-1/2/3 large subunit</fullName>
    </submittedName>
</protein>
<organism evidence="7 8">
    <name type="scientific">Goodfellowiella coeruleoviolacea</name>
    <dbReference type="NCBI Taxonomy" id="334858"/>
    <lineage>
        <taxon>Bacteria</taxon>
        <taxon>Bacillati</taxon>
        <taxon>Actinomycetota</taxon>
        <taxon>Actinomycetes</taxon>
        <taxon>Pseudonocardiales</taxon>
        <taxon>Pseudonocardiaceae</taxon>
        <taxon>Goodfellowiella</taxon>
    </lineage>
</organism>
<gene>
    <name evidence="7" type="ORF">LX83_000765</name>
</gene>
<evidence type="ECO:0000259" key="5">
    <source>
        <dbReference type="Pfam" id="PF02775"/>
    </source>
</evidence>
<dbReference type="Pfam" id="PF02775">
    <property type="entry name" value="TPP_enzyme_C"/>
    <property type="match status" value="1"/>
</dbReference>
<dbReference type="InterPro" id="IPR012001">
    <property type="entry name" value="Thiamin_PyroP_enz_TPP-bd_dom"/>
</dbReference>
<dbReference type="Gene3D" id="3.40.50.1220">
    <property type="entry name" value="TPP-binding domain"/>
    <property type="match status" value="1"/>
</dbReference>
<evidence type="ECO:0000313" key="7">
    <source>
        <dbReference type="EMBL" id="MCP2163925.1"/>
    </source>
</evidence>
<evidence type="ECO:0000256" key="2">
    <source>
        <dbReference type="ARBA" id="ARBA00023052"/>
    </source>
</evidence>
<dbReference type="GO" id="GO:0009099">
    <property type="term" value="P:L-valine biosynthetic process"/>
    <property type="evidence" value="ECO:0007669"/>
    <property type="project" value="TreeGrafter"/>
</dbReference>
<evidence type="ECO:0000256" key="3">
    <source>
        <dbReference type="RuleBase" id="RU362132"/>
    </source>
</evidence>
<dbReference type="GO" id="GO:0000287">
    <property type="term" value="F:magnesium ion binding"/>
    <property type="evidence" value="ECO:0007669"/>
    <property type="project" value="InterPro"/>
</dbReference>
<dbReference type="Gene3D" id="3.40.50.970">
    <property type="match status" value="2"/>
</dbReference>
<dbReference type="Pfam" id="PF00205">
    <property type="entry name" value="TPP_enzyme_M"/>
    <property type="match status" value="1"/>
</dbReference>
<dbReference type="CDD" id="cd07035">
    <property type="entry name" value="TPP_PYR_POX_like"/>
    <property type="match status" value="1"/>
</dbReference>
<dbReference type="GO" id="GO:0009097">
    <property type="term" value="P:isoleucine biosynthetic process"/>
    <property type="evidence" value="ECO:0007669"/>
    <property type="project" value="TreeGrafter"/>
</dbReference>
<comment type="similarity">
    <text evidence="1 3">Belongs to the TPP enzyme family.</text>
</comment>
<dbReference type="InterPro" id="IPR011766">
    <property type="entry name" value="TPP_enzyme_TPP-bd"/>
</dbReference>
<dbReference type="InterPro" id="IPR045229">
    <property type="entry name" value="TPP_enz"/>
</dbReference>
<comment type="caution">
    <text evidence="7">The sequence shown here is derived from an EMBL/GenBank/DDBJ whole genome shotgun (WGS) entry which is preliminary data.</text>
</comment>
<dbReference type="PANTHER" id="PTHR18968">
    <property type="entry name" value="THIAMINE PYROPHOSPHATE ENZYMES"/>
    <property type="match status" value="1"/>
</dbReference>
<feature type="domain" description="Thiamine pyrophosphate enzyme central" evidence="4">
    <location>
        <begin position="220"/>
        <end position="357"/>
    </location>
</feature>
<evidence type="ECO:0000259" key="4">
    <source>
        <dbReference type="Pfam" id="PF00205"/>
    </source>
</evidence>
<dbReference type="AlphaFoldDB" id="A0AAE3KEJ9"/>
<evidence type="ECO:0000259" key="6">
    <source>
        <dbReference type="Pfam" id="PF02776"/>
    </source>
</evidence>
<dbReference type="Proteomes" id="UP001206128">
    <property type="component" value="Unassembled WGS sequence"/>
</dbReference>
<dbReference type="SUPFAM" id="SSF52518">
    <property type="entry name" value="Thiamin diphosphate-binding fold (THDP-binding)"/>
    <property type="match status" value="2"/>
</dbReference>
<dbReference type="GO" id="GO:0050660">
    <property type="term" value="F:flavin adenine dinucleotide binding"/>
    <property type="evidence" value="ECO:0007669"/>
    <property type="project" value="TreeGrafter"/>
</dbReference>
<feature type="domain" description="Thiamine pyrophosphate enzyme TPP-binding" evidence="5">
    <location>
        <begin position="430"/>
        <end position="580"/>
    </location>
</feature>
<name>A0AAE3KEJ9_9PSEU</name>
<dbReference type="Pfam" id="PF02776">
    <property type="entry name" value="TPP_enzyme_N"/>
    <property type="match status" value="1"/>
</dbReference>
<accession>A0AAE3KEJ9</accession>
<dbReference type="GO" id="GO:0005948">
    <property type="term" value="C:acetolactate synthase complex"/>
    <property type="evidence" value="ECO:0007669"/>
    <property type="project" value="TreeGrafter"/>
</dbReference>
<sequence>MSARWYTTSTAFLEALRETGVDYVFANLGSDHTGLVEAYARARAEGSAQRFPELVICPHESVAFSAAQGYAQITGRAQAVVVHVECGTQNIGGMLHNAARGRVPVLVFAGSSPITQHGELPGSRNEFIQWIQDVPDQRGIVRGYTKYDNEIRTGENVKQLVRRAAQIAVSDPPGPVYLVGAREVMEQHLDPARANRPEYGPDRYAAIDPAGLAPRTVATIGAALAGAANPVIVTSYLGRDPEAVPALVELAEALAVPVIESVPMRMNFPASHPLHAGYQWNTPGQHPVLAAADVVLAAADVVLVLGSDVPWIPVRNRPPEHARVFVVDVDPLRERMPLWHVPAEVFARADPGTAVRQLTEFVTAAPLADPAVVGARRAELAAAHGRRTRELAERERPDPEVITPEYLVACVRRALAEHTEDVIVLTEAISNYQVVGEHLRVDRPGALLGSGGGSLGWHAGAAVGVKLARPDALVVSLVGDGTYLFGVPASAQWVASRYRTPSLTVIMDNQGWMSPKLSTLGVHPEGSASARDDFNVSFAPRADLPGVAAAAGGAWARSVARPDELPAALAEAVAVVRSGRSAVLSAHLPGVA</sequence>
<dbReference type="GO" id="GO:0003984">
    <property type="term" value="F:acetolactate synthase activity"/>
    <property type="evidence" value="ECO:0007669"/>
    <property type="project" value="TreeGrafter"/>
</dbReference>
<dbReference type="InterPro" id="IPR012000">
    <property type="entry name" value="Thiamin_PyroP_enz_cen_dom"/>
</dbReference>
<dbReference type="PANTHER" id="PTHR18968:SF164">
    <property type="entry name" value="PYRUVATE DECARBOXYLASE"/>
    <property type="match status" value="1"/>
</dbReference>
<dbReference type="InterPro" id="IPR029035">
    <property type="entry name" value="DHS-like_NAD/FAD-binding_dom"/>
</dbReference>
<evidence type="ECO:0000256" key="1">
    <source>
        <dbReference type="ARBA" id="ARBA00007812"/>
    </source>
</evidence>
<proteinExistence type="inferred from homology"/>
<dbReference type="InterPro" id="IPR029061">
    <property type="entry name" value="THDP-binding"/>
</dbReference>
<dbReference type="GO" id="GO:0030976">
    <property type="term" value="F:thiamine pyrophosphate binding"/>
    <property type="evidence" value="ECO:0007669"/>
    <property type="project" value="InterPro"/>
</dbReference>
<evidence type="ECO:0000313" key="8">
    <source>
        <dbReference type="Proteomes" id="UP001206128"/>
    </source>
</evidence>
<feature type="domain" description="Thiamine pyrophosphate enzyme N-terminal TPP-binding" evidence="6">
    <location>
        <begin position="7"/>
        <end position="128"/>
    </location>
</feature>
<dbReference type="SUPFAM" id="SSF52467">
    <property type="entry name" value="DHS-like NAD/FAD-binding domain"/>
    <property type="match status" value="1"/>
</dbReference>
<dbReference type="NCBIfam" id="NF006203">
    <property type="entry name" value="PRK08327.1"/>
    <property type="match status" value="1"/>
</dbReference>
<dbReference type="RefSeq" id="WP_253767097.1">
    <property type="nucleotide sequence ID" value="NZ_JAMTCK010000002.1"/>
</dbReference>
<keyword evidence="2 3" id="KW-0786">Thiamine pyrophosphate</keyword>
<reference evidence="7" key="1">
    <citation type="submission" date="2022-06" db="EMBL/GenBank/DDBJ databases">
        <title>Genomic Encyclopedia of Archaeal and Bacterial Type Strains, Phase II (KMG-II): from individual species to whole genera.</title>
        <authorList>
            <person name="Goeker M."/>
        </authorList>
    </citation>
    <scope>NUCLEOTIDE SEQUENCE</scope>
    <source>
        <strain evidence="7">DSM 43935</strain>
    </source>
</reference>